<evidence type="ECO:0000256" key="1">
    <source>
        <dbReference type="SAM" id="MobiDB-lite"/>
    </source>
</evidence>
<evidence type="ECO:0000313" key="2">
    <source>
        <dbReference type="EMBL" id="KKM26715.1"/>
    </source>
</evidence>
<proteinExistence type="predicted"/>
<comment type="caution">
    <text evidence="2">The sequence shown here is derived from an EMBL/GenBank/DDBJ whole genome shotgun (WGS) entry which is preliminary data.</text>
</comment>
<protein>
    <submittedName>
        <fullName evidence="2">Uncharacterized protein</fullName>
    </submittedName>
</protein>
<reference evidence="2" key="1">
    <citation type="journal article" date="2015" name="Nature">
        <title>Complex archaea that bridge the gap between prokaryotes and eukaryotes.</title>
        <authorList>
            <person name="Spang A."/>
            <person name="Saw J.H."/>
            <person name="Jorgensen S.L."/>
            <person name="Zaremba-Niedzwiedzka K."/>
            <person name="Martijn J."/>
            <person name="Lind A.E."/>
            <person name="van Eijk R."/>
            <person name="Schleper C."/>
            <person name="Guy L."/>
            <person name="Ettema T.J."/>
        </authorList>
    </citation>
    <scope>NUCLEOTIDE SEQUENCE</scope>
</reference>
<sequence>MAGQVLNTAGTTTINSNLEDLVTINVTGGSTTIVGGGVSYLNVTDGSLSVPNPLTVYFGMTVSGGSASLVGADQRSRSTRDRHTKVDRQRVGDAERPVGDVQVRHAASDNGGRPAGDIDRDKIFQIAVDRGGAGRIQNLAGQITVDRKSCAGGALSYLNVSDGSLSVANPLTVNTSMTVSGGSSSLAGATVDNLSVTGGLLGTSADLTIRENLTLGATSFAITDGDPNVTLSGSDVLNDAAVGFGNGTLTATGDLNMTRTNLTASGDATLTLDTTEAATLRTLTLDTAFDEAVTVSLGPSSLTFDRLTGNGVLQWDGGEGDFVIAGTAAPGNSIGWMDVGGTLTMQSGSTYEWELGADGADEFSVADLNLGNGGTWTLKLGDAGAPIGPFAGGPQVLFEYATLAGDTLGDMVLDQSAVERWVFDAAGPQVVNDSQNHLIVLQGLDEILAMQWKTDGNGSFGDPANWFDAAVPEGVDAVANFLDDVVTAGRTASVDSPVTVGTINFDNATHSFEIAGPSTIVLKASAGDAQINVQAGSHTISAQLSPVSSLTVDTADTTSLTIAPATRSFFDGDLTKNGMGDLAFSNYFVTGALNHQGGSLTLGEDVLTLQGGPVTIGAGLALHASGHINRQVIGTLTPAK</sequence>
<gene>
    <name evidence="2" type="ORF">LCGC14_1581960</name>
</gene>
<feature type="compositionally biased region" description="Basic and acidic residues" evidence="1">
    <location>
        <begin position="74"/>
        <end position="96"/>
    </location>
</feature>
<name>A0A0F9LGU1_9ZZZZ</name>
<feature type="non-terminal residue" evidence="2">
    <location>
        <position position="640"/>
    </location>
</feature>
<organism evidence="2">
    <name type="scientific">marine sediment metagenome</name>
    <dbReference type="NCBI Taxonomy" id="412755"/>
    <lineage>
        <taxon>unclassified sequences</taxon>
        <taxon>metagenomes</taxon>
        <taxon>ecological metagenomes</taxon>
    </lineage>
</organism>
<feature type="region of interest" description="Disordered" evidence="1">
    <location>
        <begin position="69"/>
        <end position="96"/>
    </location>
</feature>
<dbReference type="EMBL" id="LAZR01012462">
    <property type="protein sequence ID" value="KKM26715.1"/>
    <property type="molecule type" value="Genomic_DNA"/>
</dbReference>
<accession>A0A0F9LGU1</accession>
<dbReference type="AlphaFoldDB" id="A0A0F9LGU1"/>